<feature type="compositionally biased region" description="Acidic residues" evidence="1">
    <location>
        <begin position="1"/>
        <end position="12"/>
    </location>
</feature>
<dbReference type="EMBL" id="SEOQ01000935">
    <property type="protein sequence ID" value="TFY55268.1"/>
    <property type="molecule type" value="Genomic_DNA"/>
</dbReference>
<evidence type="ECO:0000256" key="1">
    <source>
        <dbReference type="SAM" id="MobiDB-lite"/>
    </source>
</evidence>
<comment type="caution">
    <text evidence="2">The sequence shown here is derived from an EMBL/GenBank/DDBJ whole genome shotgun (WGS) entry which is preliminary data.</text>
</comment>
<sequence>MGREEDPEDLDSEGAGMRDEEQLLIVDPSRADRRPQTSAQNDIRVVLEIKVKGGTSKAGRPRAHPAIPGSLRVAITIPDSDIRIKTINCAPSTSSQLTAHGTHAHLNPAFHSMQNAIYVYVYVSGPSPLAPLPSSSRVPRFLISISVSYPLTFFHCPNPRVEAVPGTFPRSRRPRIATARYAVCRTKGAGRRMQDEGRRTQDASFVSLSLHFHATAMVFQSNPIQPHRQVPRRSLRLVALQIRDSDPWGMGTISRPRLTSESQEFEQI</sequence>
<gene>
    <name evidence="2" type="ORF">EVG20_g9381</name>
</gene>
<feature type="region of interest" description="Disordered" evidence="1">
    <location>
        <begin position="1"/>
        <end position="39"/>
    </location>
</feature>
<name>A0A4Y9Y012_9AGAM</name>
<proteinExistence type="predicted"/>
<protein>
    <submittedName>
        <fullName evidence="2">Uncharacterized protein</fullName>
    </submittedName>
</protein>
<dbReference type="Proteomes" id="UP000298327">
    <property type="component" value="Unassembled WGS sequence"/>
</dbReference>
<accession>A0A4Y9Y012</accession>
<reference evidence="2 3" key="1">
    <citation type="submission" date="2019-02" db="EMBL/GenBank/DDBJ databases">
        <title>Genome sequencing of the rare red list fungi Dentipellis fragilis.</title>
        <authorList>
            <person name="Buettner E."/>
            <person name="Kellner H."/>
        </authorList>
    </citation>
    <scope>NUCLEOTIDE SEQUENCE [LARGE SCALE GENOMIC DNA]</scope>
    <source>
        <strain evidence="2 3">DSM 105465</strain>
    </source>
</reference>
<evidence type="ECO:0000313" key="2">
    <source>
        <dbReference type="EMBL" id="TFY55268.1"/>
    </source>
</evidence>
<evidence type="ECO:0000313" key="3">
    <source>
        <dbReference type="Proteomes" id="UP000298327"/>
    </source>
</evidence>
<keyword evidence="3" id="KW-1185">Reference proteome</keyword>
<organism evidence="2 3">
    <name type="scientific">Dentipellis fragilis</name>
    <dbReference type="NCBI Taxonomy" id="205917"/>
    <lineage>
        <taxon>Eukaryota</taxon>
        <taxon>Fungi</taxon>
        <taxon>Dikarya</taxon>
        <taxon>Basidiomycota</taxon>
        <taxon>Agaricomycotina</taxon>
        <taxon>Agaricomycetes</taxon>
        <taxon>Russulales</taxon>
        <taxon>Hericiaceae</taxon>
        <taxon>Dentipellis</taxon>
    </lineage>
</organism>
<dbReference type="AlphaFoldDB" id="A0A4Y9Y012"/>